<dbReference type="EMBL" id="JAODYY010000025">
    <property type="protein sequence ID" value="MDH0127064.1"/>
    <property type="molecule type" value="Genomic_DNA"/>
</dbReference>
<dbReference type="Proteomes" id="UP001158087">
    <property type="component" value="Unassembled WGS sequence"/>
</dbReference>
<evidence type="ECO:0000313" key="2">
    <source>
        <dbReference type="Proteomes" id="UP001158087"/>
    </source>
</evidence>
<evidence type="ECO:0000313" key="1">
    <source>
        <dbReference type="EMBL" id="MDH0127064.1"/>
    </source>
</evidence>
<accession>A0AA42H2Z6</accession>
<sequence>MNSAQQPVHAKRSSLATESLWGASEIARFMGVSPDYVRKIAKSRTCPIRDIEGRYFCTKTEIVVWLGINNRN</sequence>
<comment type="caution">
    <text evidence="1">The sequence shown here is derived from an EMBL/GenBank/DDBJ whole genome shotgun (WGS) entry which is preliminary data.</text>
</comment>
<proteinExistence type="predicted"/>
<protein>
    <submittedName>
        <fullName evidence="1">Helix-turn-helix domain-containing protein</fullName>
    </submittedName>
</protein>
<organism evidence="1 2">
    <name type="scientific">Brucella intermedia GD04153</name>
    <dbReference type="NCBI Taxonomy" id="2975438"/>
    <lineage>
        <taxon>Bacteria</taxon>
        <taxon>Pseudomonadati</taxon>
        <taxon>Pseudomonadota</taxon>
        <taxon>Alphaproteobacteria</taxon>
        <taxon>Hyphomicrobiales</taxon>
        <taxon>Brucellaceae</taxon>
        <taxon>Brucella/Ochrobactrum group</taxon>
        <taxon>Brucella</taxon>
    </lineage>
</organism>
<name>A0AA42H2Z6_9HYPH</name>
<gene>
    <name evidence="1" type="ORF">N7376_24145</name>
</gene>
<reference evidence="1" key="1">
    <citation type="submission" date="2022-09" db="EMBL/GenBank/DDBJ databases">
        <title>Intensive care unit water sources are persistently colonized with multi-drug resistant bacteria and are the site of extensive horizontal gene transfer of antibiotic resistance genes.</title>
        <authorList>
            <person name="Diorio-Toth L."/>
        </authorList>
    </citation>
    <scope>NUCLEOTIDE SEQUENCE</scope>
    <source>
        <strain evidence="1">GD04153</strain>
    </source>
</reference>
<dbReference type="AlphaFoldDB" id="A0AA42H2Z6"/>